<evidence type="ECO:0000313" key="2">
    <source>
        <dbReference type="Proteomes" id="UP001168883"/>
    </source>
</evidence>
<protein>
    <recommendedName>
        <fullName evidence="3">Transposase</fullName>
    </recommendedName>
</protein>
<gene>
    <name evidence="1" type="ORF">Q3C12_06610</name>
</gene>
<comment type="caution">
    <text evidence="1">The sequence shown here is derived from an EMBL/GenBank/DDBJ whole genome shotgun (WGS) entry which is preliminary data.</text>
</comment>
<proteinExistence type="predicted"/>
<evidence type="ECO:0000313" key="1">
    <source>
        <dbReference type="EMBL" id="MDO3676669.1"/>
    </source>
</evidence>
<sequence>MLSTMVAPELLEQAGLGTLADAAISRRIEDLDGEVSNDKQPKGRISIKKGRAWGSSLACLL</sequence>
<dbReference type="RefSeq" id="WP_127483606.1">
    <property type="nucleotide sequence ID" value="NZ_JAUMKJ010000006.1"/>
</dbReference>
<organism evidence="1 2">
    <name type="scientific">Paenibacillus ehimensis</name>
    <dbReference type="NCBI Taxonomy" id="79264"/>
    <lineage>
        <taxon>Bacteria</taxon>
        <taxon>Bacillati</taxon>
        <taxon>Bacillota</taxon>
        <taxon>Bacilli</taxon>
        <taxon>Bacillales</taxon>
        <taxon>Paenibacillaceae</taxon>
        <taxon>Paenibacillus</taxon>
    </lineage>
</organism>
<dbReference type="EMBL" id="JAUMKJ010000006">
    <property type="protein sequence ID" value="MDO3676669.1"/>
    <property type="molecule type" value="Genomic_DNA"/>
</dbReference>
<dbReference type="Proteomes" id="UP001168883">
    <property type="component" value="Unassembled WGS sequence"/>
</dbReference>
<name>A0ABT8V887_9BACL</name>
<keyword evidence="2" id="KW-1185">Reference proteome</keyword>
<accession>A0ABT8V887</accession>
<reference evidence="1" key="1">
    <citation type="submission" date="2023-07" db="EMBL/GenBank/DDBJ databases">
        <authorList>
            <person name="Aktuganov G."/>
            <person name="Boyko T."/>
            <person name="Delegan Y."/>
            <person name="Galimzianova N."/>
            <person name="Gilvanova E."/>
            <person name="Korobov V."/>
            <person name="Kuzmina L."/>
            <person name="Melentiev A."/>
            <person name="Milman P."/>
            <person name="Ryabova A."/>
            <person name="Stupak E."/>
            <person name="Yasakov T."/>
            <person name="Zharikova N."/>
            <person name="Zhurenko E."/>
        </authorList>
    </citation>
    <scope>NUCLEOTIDE SEQUENCE</scope>
    <source>
        <strain evidence="1">IB-739</strain>
    </source>
</reference>
<evidence type="ECO:0008006" key="3">
    <source>
        <dbReference type="Google" id="ProtNLM"/>
    </source>
</evidence>